<keyword evidence="4" id="KW-1185">Reference proteome</keyword>
<gene>
    <name evidence="3" type="ORF">TM49_02115</name>
</gene>
<dbReference type="Pfam" id="PF02625">
    <property type="entry name" value="XdhC_CoxI"/>
    <property type="match status" value="1"/>
</dbReference>
<dbReference type="KEGG" id="mey:TM49_02115"/>
<evidence type="ECO:0000313" key="4">
    <source>
        <dbReference type="Proteomes" id="UP000032611"/>
    </source>
</evidence>
<dbReference type="Pfam" id="PF13478">
    <property type="entry name" value="XdhC_C"/>
    <property type="match status" value="1"/>
</dbReference>
<dbReference type="NCBIfam" id="TIGR02964">
    <property type="entry name" value="xanthine_xdhC"/>
    <property type="match status" value="1"/>
</dbReference>
<dbReference type="HOGENOM" id="CLU_041115_4_0_5"/>
<evidence type="ECO:0000259" key="1">
    <source>
        <dbReference type="Pfam" id="PF02625"/>
    </source>
</evidence>
<feature type="domain" description="XdhC- CoxI" evidence="1">
    <location>
        <begin position="12"/>
        <end position="70"/>
    </location>
</feature>
<dbReference type="InterPro" id="IPR003777">
    <property type="entry name" value="XdhC_CoxI"/>
</dbReference>
<dbReference type="InterPro" id="IPR014308">
    <property type="entry name" value="Xanthine_DH_XdhC"/>
</dbReference>
<evidence type="ECO:0000259" key="2">
    <source>
        <dbReference type="Pfam" id="PF13478"/>
    </source>
</evidence>
<dbReference type="STRING" id="1486262.TM49_02115"/>
<dbReference type="PANTHER" id="PTHR30388">
    <property type="entry name" value="ALDEHYDE OXIDOREDUCTASE MOLYBDENUM COFACTOR ASSEMBLY PROTEIN"/>
    <property type="match status" value="1"/>
</dbReference>
<proteinExistence type="predicted"/>
<dbReference type="PATRIC" id="fig|1486262.3.peg.438"/>
<evidence type="ECO:0000313" key="3">
    <source>
        <dbReference type="EMBL" id="AJY44747.1"/>
    </source>
</evidence>
<dbReference type="RefSeq" id="WP_045679332.1">
    <property type="nucleotide sequence ID" value="NZ_CP010803.1"/>
</dbReference>
<dbReference type="AlphaFoldDB" id="A0A0D5LLU7"/>
<feature type="domain" description="XdhC Rossmann" evidence="2">
    <location>
        <begin position="119"/>
        <end position="260"/>
    </location>
</feature>
<accession>A0A0D5LLU7</accession>
<reference evidence="3 4" key="1">
    <citation type="journal article" date="2015" name="Genome Announc.">
        <title>Complete genome sequence of Martelella endophytica YC6887, which has antifungal activity associated with a halophyte.</title>
        <authorList>
            <person name="Khan A."/>
            <person name="Khan H."/>
            <person name="Chung E.J."/>
            <person name="Hossain M.T."/>
            <person name="Chung Y.R."/>
        </authorList>
    </citation>
    <scope>NUCLEOTIDE SEQUENCE [LARGE SCALE GENOMIC DNA]</scope>
    <source>
        <strain evidence="3">YC6887</strain>
    </source>
</reference>
<protein>
    <submittedName>
        <fullName evidence="3">XdhC protein</fullName>
    </submittedName>
</protein>
<dbReference type="OrthoDB" id="61481at2"/>
<dbReference type="EMBL" id="CP010803">
    <property type="protein sequence ID" value="AJY44747.1"/>
    <property type="molecule type" value="Genomic_DNA"/>
</dbReference>
<organism evidence="3 4">
    <name type="scientific">Martelella endophytica</name>
    <dbReference type="NCBI Taxonomy" id="1486262"/>
    <lineage>
        <taxon>Bacteria</taxon>
        <taxon>Pseudomonadati</taxon>
        <taxon>Pseudomonadota</taxon>
        <taxon>Alphaproteobacteria</taxon>
        <taxon>Hyphomicrobiales</taxon>
        <taxon>Aurantimonadaceae</taxon>
        <taxon>Martelella</taxon>
    </lineage>
</organism>
<dbReference type="Gene3D" id="3.40.50.720">
    <property type="entry name" value="NAD(P)-binding Rossmann-like Domain"/>
    <property type="match status" value="1"/>
</dbReference>
<sequence>MQEAAIFRQFLAENPDAVIVTVASVKGSTPREAGAVMVVSATSACGTIGGGQLEYMAIDHARAMLAGRPMERQLDIALGPEIGQCCGGRTLISFASADEQTTEALLAAMDAKEARQPAVFIFGGGHVGDALATALMPLPFHVTMVETRAEMLENLPDGIARRLSPMPEAEVANIPAGGAAVILTHDHALDFLIANEALRRDDLAYCGMIGSKTKRATYLSHARSESLSEHELARLTMPVGGRTIADKRPAVIAALVASELIYAIAAVKAGSLPA</sequence>
<dbReference type="InterPro" id="IPR052698">
    <property type="entry name" value="MoCofactor_Util/Proc"/>
</dbReference>
<dbReference type="Proteomes" id="UP000032611">
    <property type="component" value="Chromosome"/>
</dbReference>
<dbReference type="PANTHER" id="PTHR30388:SF6">
    <property type="entry name" value="XANTHINE DEHYDROGENASE SUBUNIT A-RELATED"/>
    <property type="match status" value="1"/>
</dbReference>
<dbReference type="InterPro" id="IPR027051">
    <property type="entry name" value="XdhC_Rossmann_dom"/>
</dbReference>
<name>A0A0D5LLU7_MAREN</name>